<dbReference type="AlphaFoldDB" id="A0A8X6LFG3"/>
<proteinExistence type="predicted"/>
<evidence type="ECO:0000256" key="1">
    <source>
        <dbReference type="SAM" id="MobiDB-lite"/>
    </source>
</evidence>
<name>A0A8X6LFG3_TRICU</name>
<gene>
    <name evidence="2" type="ORF">TNCT_661601</name>
</gene>
<sequence length="108" mass="12070">KFYNLQQSLVNHWNVKRYLKATPNFTHYLCGPIKHECSCVPPLMSNTSHPFPIAEFLSSSNEPSSVIGPPPINEHPSKEQPEFPIPSKTTTPLVSSPFYHEGPAVITL</sequence>
<evidence type="ECO:0000313" key="3">
    <source>
        <dbReference type="Proteomes" id="UP000887116"/>
    </source>
</evidence>
<comment type="caution">
    <text evidence="2">The sequence shown here is derived from an EMBL/GenBank/DDBJ whole genome shotgun (WGS) entry which is preliminary data.</text>
</comment>
<feature type="non-terminal residue" evidence="2">
    <location>
        <position position="1"/>
    </location>
</feature>
<keyword evidence="3" id="KW-1185">Reference proteome</keyword>
<dbReference type="Proteomes" id="UP000887116">
    <property type="component" value="Unassembled WGS sequence"/>
</dbReference>
<feature type="region of interest" description="Disordered" evidence="1">
    <location>
        <begin position="62"/>
        <end position="96"/>
    </location>
</feature>
<reference evidence="2" key="1">
    <citation type="submission" date="2020-07" db="EMBL/GenBank/DDBJ databases">
        <title>Multicomponent nature underlies the extraordinary mechanical properties of spider dragline silk.</title>
        <authorList>
            <person name="Kono N."/>
            <person name="Nakamura H."/>
            <person name="Mori M."/>
            <person name="Yoshida Y."/>
            <person name="Ohtoshi R."/>
            <person name="Malay A.D."/>
            <person name="Moran D.A.P."/>
            <person name="Tomita M."/>
            <person name="Numata K."/>
            <person name="Arakawa K."/>
        </authorList>
    </citation>
    <scope>NUCLEOTIDE SEQUENCE</scope>
</reference>
<dbReference type="OrthoDB" id="10372360at2759"/>
<dbReference type="EMBL" id="BMAO01005986">
    <property type="protein sequence ID" value="GFR05214.1"/>
    <property type="molecule type" value="Genomic_DNA"/>
</dbReference>
<evidence type="ECO:0000313" key="2">
    <source>
        <dbReference type="EMBL" id="GFR05214.1"/>
    </source>
</evidence>
<protein>
    <submittedName>
        <fullName evidence="2">Uncharacterized protein</fullName>
    </submittedName>
</protein>
<accession>A0A8X6LFG3</accession>
<organism evidence="2 3">
    <name type="scientific">Trichonephila clavata</name>
    <name type="common">Joro spider</name>
    <name type="synonym">Nephila clavata</name>
    <dbReference type="NCBI Taxonomy" id="2740835"/>
    <lineage>
        <taxon>Eukaryota</taxon>
        <taxon>Metazoa</taxon>
        <taxon>Ecdysozoa</taxon>
        <taxon>Arthropoda</taxon>
        <taxon>Chelicerata</taxon>
        <taxon>Arachnida</taxon>
        <taxon>Araneae</taxon>
        <taxon>Araneomorphae</taxon>
        <taxon>Entelegynae</taxon>
        <taxon>Araneoidea</taxon>
        <taxon>Nephilidae</taxon>
        <taxon>Trichonephila</taxon>
    </lineage>
</organism>